<dbReference type="PIRSF" id="PIRSF001467">
    <property type="entry name" value="Peptidylpro_ismrse"/>
    <property type="match status" value="1"/>
</dbReference>
<evidence type="ECO:0000256" key="2">
    <source>
        <dbReference type="ARBA" id="ARBA00007365"/>
    </source>
</evidence>
<dbReference type="PANTHER" id="PTHR45625:SF4">
    <property type="entry name" value="PEPTIDYLPROLYL ISOMERASE DOMAIN AND WD REPEAT-CONTAINING PROTEIN 1"/>
    <property type="match status" value="1"/>
</dbReference>
<dbReference type="EC" id="5.2.1.8" evidence="5"/>
<comment type="catalytic activity">
    <reaction evidence="5">
        <text>[protein]-peptidylproline (omega=180) = [protein]-peptidylproline (omega=0)</text>
        <dbReference type="Rhea" id="RHEA:16237"/>
        <dbReference type="Rhea" id="RHEA-COMP:10747"/>
        <dbReference type="Rhea" id="RHEA-COMP:10748"/>
        <dbReference type="ChEBI" id="CHEBI:83833"/>
        <dbReference type="ChEBI" id="CHEBI:83834"/>
        <dbReference type="EC" id="5.2.1.8"/>
    </reaction>
</comment>
<dbReference type="InterPro" id="IPR044666">
    <property type="entry name" value="Cyclophilin_A-like"/>
</dbReference>
<dbReference type="InterPro" id="IPR024936">
    <property type="entry name" value="Cyclophilin-type_PPIase"/>
</dbReference>
<protein>
    <recommendedName>
        <fullName evidence="5">Peptidyl-prolyl cis-trans isomerase</fullName>
        <shortName evidence="5">PPIase</shortName>
        <ecNumber evidence="5">5.2.1.8</ecNumber>
    </recommendedName>
</protein>
<dbReference type="InterPro" id="IPR029000">
    <property type="entry name" value="Cyclophilin-like_dom_sf"/>
</dbReference>
<dbReference type="SUPFAM" id="SSF50891">
    <property type="entry name" value="Cyclophilin-like"/>
    <property type="match status" value="1"/>
</dbReference>
<sequence length="145" mass="15957">MKATIKTQKGDIALELYPDAAPKTVENFIAKAKSGYFDGLKFHRVEDWVIQGGDPLSRDESQKERWGTGGGDIETELSARPFVEGALGVARGPDIKVSNDSQFFIVKKDSQFLNDQYTLFGQVTAGMDVVNKITRGDTIRAVTVE</sequence>
<dbReference type="PROSITE" id="PS50072">
    <property type="entry name" value="CSA_PPIASE_2"/>
    <property type="match status" value="1"/>
</dbReference>
<keyword evidence="4 5" id="KW-0413">Isomerase</keyword>
<evidence type="ECO:0000256" key="5">
    <source>
        <dbReference type="RuleBase" id="RU363019"/>
    </source>
</evidence>
<organism evidence="7 8">
    <name type="scientific">Candidatus Ryanbacteria bacterium RIFCSPLOWO2_02_FULL_47_14</name>
    <dbReference type="NCBI Taxonomy" id="1802129"/>
    <lineage>
        <taxon>Bacteria</taxon>
        <taxon>Candidatus Ryaniibacteriota</taxon>
    </lineage>
</organism>
<comment type="similarity">
    <text evidence="2 5">Belongs to the cyclophilin-type PPIase family.</text>
</comment>
<dbReference type="PRINTS" id="PR00153">
    <property type="entry name" value="CSAPPISMRASE"/>
</dbReference>
<comment type="function">
    <text evidence="1 5">PPIases accelerate the folding of proteins. It catalyzes the cis-trans isomerization of proline imidic peptide bonds in oligopeptides.</text>
</comment>
<reference evidence="7 8" key="1">
    <citation type="journal article" date="2016" name="Nat. Commun.">
        <title>Thousands of microbial genomes shed light on interconnected biogeochemical processes in an aquifer system.</title>
        <authorList>
            <person name="Anantharaman K."/>
            <person name="Brown C.T."/>
            <person name="Hug L.A."/>
            <person name="Sharon I."/>
            <person name="Castelle C.J."/>
            <person name="Probst A.J."/>
            <person name="Thomas B.C."/>
            <person name="Singh A."/>
            <person name="Wilkins M.J."/>
            <person name="Karaoz U."/>
            <person name="Brodie E.L."/>
            <person name="Williams K.H."/>
            <person name="Hubbard S.S."/>
            <person name="Banfield J.F."/>
        </authorList>
    </citation>
    <scope>NUCLEOTIDE SEQUENCE [LARGE SCALE GENOMIC DNA]</scope>
</reference>
<dbReference type="Pfam" id="PF00160">
    <property type="entry name" value="Pro_isomerase"/>
    <property type="match status" value="1"/>
</dbReference>
<dbReference type="EMBL" id="MHNZ01000024">
    <property type="protein sequence ID" value="OGZ56175.1"/>
    <property type="molecule type" value="Genomic_DNA"/>
</dbReference>
<dbReference type="PANTHER" id="PTHR45625">
    <property type="entry name" value="PEPTIDYL-PROLYL CIS-TRANS ISOMERASE-RELATED"/>
    <property type="match status" value="1"/>
</dbReference>
<feature type="domain" description="PPIase cyclophilin-type" evidence="6">
    <location>
        <begin position="10"/>
        <end position="145"/>
    </location>
</feature>
<dbReference type="Proteomes" id="UP000177954">
    <property type="component" value="Unassembled WGS sequence"/>
</dbReference>
<evidence type="ECO:0000256" key="4">
    <source>
        <dbReference type="ARBA" id="ARBA00023235"/>
    </source>
</evidence>
<name>A0A1G2H118_9BACT</name>
<dbReference type="GO" id="GO:0003755">
    <property type="term" value="F:peptidyl-prolyl cis-trans isomerase activity"/>
    <property type="evidence" value="ECO:0007669"/>
    <property type="project" value="UniProtKB-UniRule"/>
</dbReference>
<keyword evidence="3 5" id="KW-0697">Rotamase</keyword>
<proteinExistence type="inferred from homology"/>
<dbReference type="InterPro" id="IPR002130">
    <property type="entry name" value="Cyclophilin-type_PPIase_dom"/>
</dbReference>
<evidence type="ECO:0000313" key="7">
    <source>
        <dbReference type="EMBL" id="OGZ56175.1"/>
    </source>
</evidence>
<dbReference type="CDD" id="cd00317">
    <property type="entry name" value="cyclophilin"/>
    <property type="match status" value="1"/>
</dbReference>
<evidence type="ECO:0000256" key="3">
    <source>
        <dbReference type="ARBA" id="ARBA00023110"/>
    </source>
</evidence>
<dbReference type="Gene3D" id="2.40.100.10">
    <property type="entry name" value="Cyclophilin-like"/>
    <property type="match status" value="1"/>
</dbReference>
<gene>
    <name evidence="7" type="ORF">A3J04_02650</name>
</gene>
<dbReference type="AlphaFoldDB" id="A0A1G2H118"/>
<comment type="caution">
    <text evidence="7">The sequence shown here is derived from an EMBL/GenBank/DDBJ whole genome shotgun (WGS) entry which is preliminary data.</text>
</comment>
<accession>A0A1G2H118</accession>
<evidence type="ECO:0000259" key="6">
    <source>
        <dbReference type="PROSITE" id="PS50072"/>
    </source>
</evidence>
<dbReference type="STRING" id="1802129.A3J04_02650"/>
<evidence type="ECO:0000256" key="1">
    <source>
        <dbReference type="ARBA" id="ARBA00002388"/>
    </source>
</evidence>
<evidence type="ECO:0000313" key="8">
    <source>
        <dbReference type="Proteomes" id="UP000177954"/>
    </source>
</evidence>